<dbReference type="PANTHER" id="PTHR43823">
    <property type="entry name" value="SPORULATION PROTEIN YKVU"/>
    <property type="match status" value="1"/>
</dbReference>
<keyword evidence="3" id="KW-1003">Cell membrane</keyword>
<dbReference type="GO" id="GO:0005886">
    <property type="term" value="C:plasma membrane"/>
    <property type="evidence" value="ECO:0007669"/>
    <property type="project" value="UniProtKB-SubCell"/>
</dbReference>
<feature type="transmembrane region" description="Helical" evidence="7">
    <location>
        <begin position="58"/>
        <end position="87"/>
    </location>
</feature>
<proteinExistence type="predicted"/>
<comment type="caution">
    <text evidence="8">The sequence shown here is derived from an EMBL/GenBank/DDBJ whole genome shotgun (WGS) entry which is preliminary data.</text>
</comment>
<feature type="transmembrane region" description="Helical" evidence="7">
    <location>
        <begin position="245"/>
        <end position="270"/>
    </location>
</feature>
<feature type="transmembrane region" description="Helical" evidence="7">
    <location>
        <begin position="371"/>
        <end position="389"/>
    </location>
</feature>
<sequence length="466" mass="49228">MTSNSDVAATSTSSLLSSPAVLSVFLKLSVPMAVGMLLNGVHTLVDAMFIARFVGSDAFAAVSAVFPLQIALVSLAALFSNGASVLLSRSLGAGRLQDCHRIIGTANSLALGFALLVAILTLFAGPWLLGEMGLSDKLYHHAWLYLMISGIGTIALFSLSLVADIHRGVGHSNVLFLTILLGAVSNIALDAVFIIALNWGVAGAAFATLLSQCLAWLYALRALGRMPSLRTALRPAWQSPWAKQIVLQGLPVTLMYLGGALVMLTCTIQIARLANMQGESLLAAYGILGRISIFITLPMIAMTHSCQTMTAYHAGAGNLELAGRSVKLALLSISGYLSLMALLLGLTMPAIAGMFSHDVMQINMASDIAQVLYMALPIAGISAVAIATMQALGKPGLALFVSMAKTYLFMIPLLVVLAWWAGLDVMWYAFPGAELMSVVLVTCLVVLNRQSLWPTVTKEVAYAAGR</sequence>
<feature type="transmembrane region" description="Helical" evidence="7">
    <location>
        <begin position="142"/>
        <end position="162"/>
    </location>
</feature>
<gene>
    <name evidence="8" type="ORF">GCM10010982_16300</name>
</gene>
<evidence type="ECO:0000313" key="9">
    <source>
        <dbReference type="Proteomes" id="UP000606935"/>
    </source>
</evidence>
<dbReference type="Proteomes" id="UP000606935">
    <property type="component" value="Unassembled WGS sequence"/>
</dbReference>
<reference evidence="8" key="1">
    <citation type="journal article" date="2014" name="Int. J. Syst. Evol. Microbiol.">
        <title>Complete genome sequence of Corynebacterium casei LMG S-19264T (=DSM 44701T), isolated from a smear-ripened cheese.</title>
        <authorList>
            <consortium name="US DOE Joint Genome Institute (JGI-PGF)"/>
            <person name="Walter F."/>
            <person name="Albersmeier A."/>
            <person name="Kalinowski J."/>
            <person name="Ruckert C."/>
        </authorList>
    </citation>
    <scope>NUCLEOTIDE SEQUENCE</scope>
    <source>
        <strain evidence="8">CGMCC 1.7086</strain>
    </source>
</reference>
<evidence type="ECO:0000256" key="2">
    <source>
        <dbReference type="ARBA" id="ARBA00022448"/>
    </source>
</evidence>
<comment type="subcellular location">
    <subcellularLocation>
        <location evidence="1">Cell inner membrane</location>
        <topology evidence="1">Multi-pass membrane protein</topology>
    </subcellularLocation>
</comment>
<evidence type="ECO:0000256" key="1">
    <source>
        <dbReference type="ARBA" id="ARBA00004429"/>
    </source>
</evidence>
<keyword evidence="6 7" id="KW-0472">Membrane</keyword>
<feature type="transmembrane region" description="Helical" evidence="7">
    <location>
        <begin position="396"/>
        <end position="421"/>
    </location>
</feature>
<dbReference type="PANTHER" id="PTHR43823:SF3">
    <property type="entry name" value="MULTIDRUG EXPORT PROTEIN MEPA"/>
    <property type="match status" value="1"/>
</dbReference>
<protein>
    <submittedName>
        <fullName evidence="8">MATE family efflux transporter</fullName>
    </submittedName>
</protein>
<feature type="transmembrane region" description="Helical" evidence="7">
    <location>
        <begin position="203"/>
        <end position="224"/>
    </location>
</feature>
<dbReference type="InterPro" id="IPR002528">
    <property type="entry name" value="MATE_fam"/>
</dbReference>
<dbReference type="EMBL" id="BMLS01000002">
    <property type="protein sequence ID" value="GGO68121.1"/>
    <property type="molecule type" value="Genomic_DNA"/>
</dbReference>
<feature type="transmembrane region" description="Helical" evidence="7">
    <location>
        <begin position="174"/>
        <end position="197"/>
    </location>
</feature>
<organism evidence="8 9">
    <name type="scientific">Bowmanella pacifica</name>
    <dbReference type="NCBI Taxonomy" id="502051"/>
    <lineage>
        <taxon>Bacteria</taxon>
        <taxon>Pseudomonadati</taxon>
        <taxon>Pseudomonadota</taxon>
        <taxon>Gammaproteobacteria</taxon>
        <taxon>Alteromonadales</taxon>
        <taxon>Alteromonadaceae</taxon>
        <taxon>Bowmanella</taxon>
    </lineage>
</organism>
<dbReference type="GO" id="GO:0015297">
    <property type="term" value="F:antiporter activity"/>
    <property type="evidence" value="ECO:0007669"/>
    <property type="project" value="InterPro"/>
</dbReference>
<name>A0A917YWE1_9ALTE</name>
<feature type="transmembrane region" description="Helical" evidence="7">
    <location>
        <begin position="20"/>
        <end position="38"/>
    </location>
</feature>
<feature type="transmembrane region" description="Helical" evidence="7">
    <location>
        <begin position="108"/>
        <end position="130"/>
    </location>
</feature>
<reference evidence="8" key="2">
    <citation type="submission" date="2020-09" db="EMBL/GenBank/DDBJ databases">
        <authorList>
            <person name="Sun Q."/>
            <person name="Zhou Y."/>
        </authorList>
    </citation>
    <scope>NUCLEOTIDE SEQUENCE</scope>
    <source>
        <strain evidence="8">CGMCC 1.7086</strain>
    </source>
</reference>
<keyword evidence="9" id="KW-1185">Reference proteome</keyword>
<feature type="transmembrane region" description="Helical" evidence="7">
    <location>
        <begin position="328"/>
        <end position="351"/>
    </location>
</feature>
<dbReference type="InterPro" id="IPR048279">
    <property type="entry name" value="MdtK-like"/>
</dbReference>
<keyword evidence="2" id="KW-0813">Transport</keyword>
<evidence type="ECO:0000313" key="8">
    <source>
        <dbReference type="EMBL" id="GGO68121.1"/>
    </source>
</evidence>
<keyword evidence="4 7" id="KW-0812">Transmembrane</keyword>
<dbReference type="Pfam" id="PF01554">
    <property type="entry name" value="MatE"/>
    <property type="match status" value="2"/>
</dbReference>
<evidence type="ECO:0000256" key="4">
    <source>
        <dbReference type="ARBA" id="ARBA00022692"/>
    </source>
</evidence>
<accession>A0A917YWE1</accession>
<evidence type="ECO:0000256" key="5">
    <source>
        <dbReference type="ARBA" id="ARBA00022989"/>
    </source>
</evidence>
<keyword evidence="5 7" id="KW-1133">Transmembrane helix</keyword>
<evidence type="ECO:0000256" key="3">
    <source>
        <dbReference type="ARBA" id="ARBA00022475"/>
    </source>
</evidence>
<feature type="transmembrane region" description="Helical" evidence="7">
    <location>
        <begin position="427"/>
        <end position="447"/>
    </location>
</feature>
<dbReference type="PIRSF" id="PIRSF006603">
    <property type="entry name" value="DinF"/>
    <property type="match status" value="1"/>
</dbReference>
<dbReference type="AlphaFoldDB" id="A0A917YWE1"/>
<dbReference type="InterPro" id="IPR051327">
    <property type="entry name" value="MATE_MepA_subfamily"/>
</dbReference>
<dbReference type="RefSeq" id="WP_188693022.1">
    <property type="nucleotide sequence ID" value="NZ_BMLS01000002.1"/>
</dbReference>
<feature type="transmembrane region" description="Helical" evidence="7">
    <location>
        <begin position="282"/>
        <end position="301"/>
    </location>
</feature>
<evidence type="ECO:0000256" key="6">
    <source>
        <dbReference type="ARBA" id="ARBA00023136"/>
    </source>
</evidence>
<evidence type="ECO:0000256" key="7">
    <source>
        <dbReference type="SAM" id="Phobius"/>
    </source>
</evidence>
<dbReference type="GO" id="GO:0042910">
    <property type="term" value="F:xenobiotic transmembrane transporter activity"/>
    <property type="evidence" value="ECO:0007669"/>
    <property type="project" value="InterPro"/>
</dbReference>